<name>A0A6N4SP75_CYTH3</name>
<dbReference type="Proteomes" id="UP000001822">
    <property type="component" value="Chromosome"/>
</dbReference>
<proteinExistence type="inferred from homology"/>
<dbReference type="GO" id="GO:0005737">
    <property type="term" value="C:cytoplasm"/>
    <property type="evidence" value="ECO:0007669"/>
    <property type="project" value="UniProtKB-SubCell"/>
</dbReference>
<dbReference type="Pfam" id="PF05103">
    <property type="entry name" value="DivIVA"/>
    <property type="match status" value="1"/>
</dbReference>
<keyword evidence="10" id="KW-1185">Reference proteome</keyword>
<organism evidence="9 10">
    <name type="scientific">Cytophaga hutchinsonii (strain ATCC 33406 / DSM 1761 / CIP 103989 / NBRC 15051 / NCIMB 9469 / D465)</name>
    <dbReference type="NCBI Taxonomy" id="269798"/>
    <lineage>
        <taxon>Bacteria</taxon>
        <taxon>Pseudomonadati</taxon>
        <taxon>Bacteroidota</taxon>
        <taxon>Cytophagia</taxon>
        <taxon>Cytophagales</taxon>
        <taxon>Cytophagaceae</taxon>
        <taxon>Cytophaga</taxon>
    </lineage>
</organism>
<evidence type="ECO:0000256" key="2">
    <source>
        <dbReference type="ARBA" id="ARBA00009008"/>
    </source>
</evidence>
<feature type="compositionally biased region" description="Basic and acidic residues" evidence="8">
    <location>
        <begin position="254"/>
        <end position="266"/>
    </location>
</feature>
<dbReference type="EMBL" id="CP000383">
    <property type="protein sequence ID" value="ABG58047.1"/>
    <property type="molecule type" value="Genomic_DNA"/>
</dbReference>
<evidence type="ECO:0000256" key="7">
    <source>
        <dbReference type="SAM" id="Coils"/>
    </source>
</evidence>
<dbReference type="PANTHER" id="PTHR35794">
    <property type="entry name" value="CELL DIVISION PROTEIN DIVIVA"/>
    <property type="match status" value="1"/>
</dbReference>
<dbReference type="OrthoDB" id="9815492at2"/>
<evidence type="ECO:0000256" key="6">
    <source>
        <dbReference type="ARBA" id="ARBA00023306"/>
    </source>
</evidence>
<keyword evidence="4 9" id="KW-0132">Cell division</keyword>
<comment type="similarity">
    <text evidence="2">Belongs to the DivIVA family.</text>
</comment>
<evidence type="ECO:0000256" key="3">
    <source>
        <dbReference type="ARBA" id="ARBA00022490"/>
    </source>
</evidence>
<dbReference type="GO" id="GO:0051301">
    <property type="term" value="P:cell division"/>
    <property type="evidence" value="ECO:0007669"/>
    <property type="project" value="UniProtKB-KW"/>
</dbReference>
<accession>A0A6N4SP75</accession>
<keyword evidence="6" id="KW-0131">Cell cycle</keyword>
<dbReference type="KEGG" id="chu:CHU_0760"/>
<gene>
    <name evidence="9" type="primary">divIVA</name>
    <name evidence="9" type="ordered locus">CHU_0760</name>
</gene>
<feature type="compositionally biased region" description="Low complexity" evidence="8">
    <location>
        <begin position="229"/>
        <end position="239"/>
    </location>
</feature>
<dbReference type="AlphaFoldDB" id="A0A6N4SP75"/>
<feature type="coiled-coil region" evidence="7">
    <location>
        <begin position="29"/>
        <end position="63"/>
    </location>
</feature>
<feature type="region of interest" description="Disordered" evidence="8">
    <location>
        <begin position="228"/>
        <end position="289"/>
    </location>
</feature>
<evidence type="ECO:0000313" key="9">
    <source>
        <dbReference type="EMBL" id="ABG58047.1"/>
    </source>
</evidence>
<dbReference type="Gene3D" id="6.10.250.660">
    <property type="match status" value="1"/>
</dbReference>
<keyword evidence="3" id="KW-0963">Cytoplasm</keyword>
<evidence type="ECO:0000313" key="10">
    <source>
        <dbReference type="Proteomes" id="UP000001822"/>
    </source>
</evidence>
<evidence type="ECO:0000256" key="1">
    <source>
        <dbReference type="ARBA" id="ARBA00004496"/>
    </source>
</evidence>
<evidence type="ECO:0000256" key="8">
    <source>
        <dbReference type="SAM" id="MobiDB-lite"/>
    </source>
</evidence>
<dbReference type="NCBIfam" id="TIGR03544">
    <property type="entry name" value="DivI1A_domain"/>
    <property type="match status" value="1"/>
</dbReference>
<comment type="subcellular location">
    <subcellularLocation>
        <location evidence="1">Cytoplasm</location>
    </subcellularLocation>
</comment>
<evidence type="ECO:0000256" key="5">
    <source>
        <dbReference type="ARBA" id="ARBA00023054"/>
    </source>
</evidence>
<reference evidence="9 10" key="1">
    <citation type="journal article" date="2007" name="Appl. Environ. Microbiol.">
        <title>Genome sequence of the cellulolytic gliding bacterium Cytophaga hutchinsonii.</title>
        <authorList>
            <person name="Xie G."/>
            <person name="Bruce D.C."/>
            <person name="Challacombe J.F."/>
            <person name="Chertkov O."/>
            <person name="Detter J.C."/>
            <person name="Gilna P."/>
            <person name="Han C.S."/>
            <person name="Lucas S."/>
            <person name="Misra M."/>
            <person name="Myers G.L."/>
            <person name="Richardson P."/>
            <person name="Tapia R."/>
            <person name="Thayer N."/>
            <person name="Thompson L.S."/>
            <person name="Brettin T.S."/>
            <person name="Henrissat B."/>
            <person name="Wilson D.B."/>
            <person name="McBride M.J."/>
        </authorList>
    </citation>
    <scope>NUCLEOTIDE SEQUENCE [LARGE SCALE GENOMIC DNA]</scope>
    <source>
        <strain evidence="10">ATCC 33406 / DSM 1761 / CIP 103989 / NBRC 15051 / NCIMB 9469 / D465</strain>
    </source>
</reference>
<dbReference type="RefSeq" id="WP_011584163.1">
    <property type="nucleotide sequence ID" value="NC_008255.1"/>
</dbReference>
<protein>
    <submittedName>
        <fullName evidence="9">Cell division initiation protein</fullName>
    </submittedName>
</protein>
<keyword evidence="5 7" id="KW-0175">Coiled coil</keyword>
<sequence>MKVTPIEIRQKDFNKVFRGYDKEEVDAFLKSLSQEWEKLLDENRELKKRLEVSEREVNRLREVESSLFKTIKNAEDTGASLIDHAQRQSDLHMREAQMNAEAIMSEARTRARKTVEEAEVEAKTLVGKLVDEVTMLKKEYSEIEFKKEHAIQEIQALGEGLLERVQREKTKPSRAEMEQRIEKVLEAANTINTEVKGDFDTHELKTAIKPITPVIDPEAPKTEHLSLFPTHTIPPAHTPAAKKDTEAKTPATPVKKEPEQEKKTETPKPVQESGKKDLSEGTGSFFDSI</sequence>
<dbReference type="PANTHER" id="PTHR35794:SF2">
    <property type="entry name" value="CELL DIVISION PROTEIN DIVIVA"/>
    <property type="match status" value="1"/>
</dbReference>
<dbReference type="InterPro" id="IPR007793">
    <property type="entry name" value="DivIVA_fam"/>
</dbReference>
<dbReference type="InterPro" id="IPR019933">
    <property type="entry name" value="DivIVA_domain"/>
</dbReference>
<evidence type="ECO:0000256" key="4">
    <source>
        <dbReference type="ARBA" id="ARBA00022618"/>
    </source>
</evidence>